<reference evidence="1 2" key="1">
    <citation type="journal article" date="2020" name="Cell">
        <title>Large-Scale Comparative Analyses of Tick Genomes Elucidate Their Genetic Diversity and Vector Capacities.</title>
        <authorList>
            <consortium name="Tick Genome and Microbiome Consortium (TIGMIC)"/>
            <person name="Jia N."/>
            <person name="Wang J."/>
            <person name="Shi W."/>
            <person name="Du L."/>
            <person name="Sun Y."/>
            <person name="Zhan W."/>
            <person name="Jiang J.F."/>
            <person name="Wang Q."/>
            <person name="Zhang B."/>
            <person name="Ji P."/>
            <person name="Bell-Sakyi L."/>
            <person name="Cui X.M."/>
            <person name="Yuan T.T."/>
            <person name="Jiang B.G."/>
            <person name="Yang W.F."/>
            <person name="Lam T.T."/>
            <person name="Chang Q.C."/>
            <person name="Ding S.J."/>
            <person name="Wang X.J."/>
            <person name="Zhu J.G."/>
            <person name="Ruan X.D."/>
            <person name="Zhao L."/>
            <person name="Wei J.T."/>
            <person name="Ye R.Z."/>
            <person name="Que T.C."/>
            <person name="Du C.H."/>
            <person name="Zhou Y.H."/>
            <person name="Cheng J.X."/>
            <person name="Dai P.F."/>
            <person name="Guo W.B."/>
            <person name="Han X.H."/>
            <person name="Huang E.J."/>
            <person name="Li L.F."/>
            <person name="Wei W."/>
            <person name="Gao Y.C."/>
            <person name="Liu J.Z."/>
            <person name="Shao H.Z."/>
            <person name="Wang X."/>
            <person name="Wang C.C."/>
            <person name="Yang T.C."/>
            <person name="Huo Q.B."/>
            <person name="Li W."/>
            <person name="Chen H.Y."/>
            <person name="Chen S.E."/>
            <person name="Zhou L.G."/>
            <person name="Ni X.B."/>
            <person name="Tian J.H."/>
            <person name="Sheng Y."/>
            <person name="Liu T."/>
            <person name="Pan Y.S."/>
            <person name="Xia L.Y."/>
            <person name="Li J."/>
            <person name="Zhao F."/>
            <person name="Cao W.C."/>
        </authorList>
    </citation>
    <scope>NUCLEOTIDE SEQUENCE [LARGE SCALE GENOMIC DNA]</scope>
    <source>
        <strain evidence="1">Iper-2018</strain>
    </source>
</reference>
<comment type="caution">
    <text evidence="1">The sequence shown here is derived from an EMBL/GenBank/DDBJ whole genome shotgun (WGS) entry which is preliminary data.</text>
</comment>
<proteinExistence type="predicted"/>
<gene>
    <name evidence="1" type="ORF">HPB47_017639</name>
</gene>
<evidence type="ECO:0000313" key="1">
    <source>
        <dbReference type="EMBL" id="KAG0437034.1"/>
    </source>
</evidence>
<evidence type="ECO:0000313" key="2">
    <source>
        <dbReference type="Proteomes" id="UP000805193"/>
    </source>
</evidence>
<name>A0AC60QMT4_IXOPE</name>
<keyword evidence="2" id="KW-1185">Reference proteome</keyword>
<protein>
    <submittedName>
        <fullName evidence="1">Uncharacterized protein</fullName>
    </submittedName>
</protein>
<accession>A0AC60QMT4</accession>
<dbReference type="Proteomes" id="UP000805193">
    <property type="component" value="Unassembled WGS sequence"/>
</dbReference>
<sequence length="132" mass="14807">MAFMMPVVKQDYSIYTSGPNSRRNSACSTTSTNQGSFKSRANSLSCSPTNVITEEEGQKILMRRRSRGLSECVPDLSENPRDHQQRRRSSLGRRLSWAAFHAAIVEKLKPAEPKSKSQTSVCEQTSVCNHDR</sequence>
<organism evidence="1 2">
    <name type="scientific">Ixodes persulcatus</name>
    <name type="common">Taiga tick</name>
    <dbReference type="NCBI Taxonomy" id="34615"/>
    <lineage>
        <taxon>Eukaryota</taxon>
        <taxon>Metazoa</taxon>
        <taxon>Ecdysozoa</taxon>
        <taxon>Arthropoda</taxon>
        <taxon>Chelicerata</taxon>
        <taxon>Arachnida</taxon>
        <taxon>Acari</taxon>
        <taxon>Parasitiformes</taxon>
        <taxon>Ixodida</taxon>
        <taxon>Ixodoidea</taxon>
        <taxon>Ixodidae</taxon>
        <taxon>Ixodinae</taxon>
        <taxon>Ixodes</taxon>
    </lineage>
</organism>
<dbReference type="EMBL" id="JABSTQ010006572">
    <property type="protein sequence ID" value="KAG0437034.1"/>
    <property type="molecule type" value="Genomic_DNA"/>
</dbReference>